<keyword evidence="3" id="KW-1185">Reference proteome</keyword>
<evidence type="ECO:0000313" key="3">
    <source>
        <dbReference type="Proteomes" id="UP000635606"/>
    </source>
</evidence>
<dbReference type="GO" id="GO:0002949">
    <property type="term" value="P:tRNA threonylcarbamoyladenosine modification"/>
    <property type="evidence" value="ECO:0007669"/>
    <property type="project" value="InterPro"/>
</dbReference>
<accession>A0A8J3ZLT3</accession>
<dbReference type="InterPro" id="IPR022496">
    <property type="entry name" value="T6A_TsaB"/>
</dbReference>
<evidence type="ECO:0000259" key="1">
    <source>
        <dbReference type="Pfam" id="PF00814"/>
    </source>
</evidence>
<organism evidence="2 3">
    <name type="scientific">Virgisporangium ochraceum</name>
    <dbReference type="NCBI Taxonomy" id="65505"/>
    <lineage>
        <taxon>Bacteria</taxon>
        <taxon>Bacillati</taxon>
        <taxon>Actinomycetota</taxon>
        <taxon>Actinomycetes</taxon>
        <taxon>Micromonosporales</taxon>
        <taxon>Micromonosporaceae</taxon>
        <taxon>Virgisporangium</taxon>
    </lineage>
</organism>
<dbReference type="NCBIfam" id="TIGR03725">
    <property type="entry name" value="T6A_YeaZ"/>
    <property type="match status" value="1"/>
</dbReference>
<sequence length="211" mass="21229">MLVLVVDTATPAVTAAVASVTDGSVEVRAGKVTVDARAHGELLAPSVHDVLAEAGTTPAGLAAIVVGLGPGPFTGLRVGLVTAAAMSHTLDIPAYGVCSLDAFAAGTTGRLLVATDARRKEVYWATYDNGVRTDGPAVSSPADVPVGDPAAGEAAGRILGLPVDVLYPPAAGLAALAADRVLSRAPSEPLTPLYLRRPDAVPPGQRKMALQ</sequence>
<comment type="caution">
    <text evidence="2">The sequence shown here is derived from an EMBL/GenBank/DDBJ whole genome shotgun (WGS) entry which is preliminary data.</text>
</comment>
<dbReference type="Proteomes" id="UP000635606">
    <property type="component" value="Unassembled WGS sequence"/>
</dbReference>
<dbReference type="AlphaFoldDB" id="A0A8J3ZLT3"/>
<dbReference type="Gene3D" id="3.30.420.40">
    <property type="match status" value="2"/>
</dbReference>
<proteinExistence type="predicted"/>
<dbReference type="PANTHER" id="PTHR11735:SF11">
    <property type="entry name" value="TRNA THREONYLCARBAMOYLADENOSINE BIOSYNTHESIS PROTEIN TSAB"/>
    <property type="match status" value="1"/>
</dbReference>
<dbReference type="EMBL" id="BOPH01000001">
    <property type="protein sequence ID" value="GIJ65317.1"/>
    <property type="molecule type" value="Genomic_DNA"/>
</dbReference>
<dbReference type="PANTHER" id="PTHR11735">
    <property type="entry name" value="TRNA N6-ADENOSINE THREONYLCARBAMOYLTRANSFERASE"/>
    <property type="match status" value="1"/>
</dbReference>
<dbReference type="GO" id="GO:0005829">
    <property type="term" value="C:cytosol"/>
    <property type="evidence" value="ECO:0007669"/>
    <property type="project" value="TreeGrafter"/>
</dbReference>
<evidence type="ECO:0000313" key="2">
    <source>
        <dbReference type="EMBL" id="GIJ65317.1"/>
    </source>
</evidence>
<dbReference type="SUPFAM" id="SSF53067">
    <property type="entry name" value="Actin-like ATPase domain"/>
    <property type="match status" value="2"/>
</dbReference>
<reference evidence="2" key="1">
    <citation type="submission" date="2021-01" db="EMBL/GenBank/DDBJ databases">
        <title>Whole genome shotgun sequence of Virgisporangium ochraceum NBRC 16418.</title>
        <authorList>
            <person name="Komaki H."/>
            <person name="Tamura T."/>
        </authorList>
    </citation>
    <scope>NUCLEOTIDE SEQUENCE</scope>
    <source>
        <strain evidence="2">NBRC 16418</strain>
    </source>
</reference>
<dbReference type="Pfam" id="PF00814">
    <property type="entry name" value="TsaD"/>
    <property type="match status" value="1"/>
</dbReference>
<dbReference type="InterPro" id="IPR043129">
    <property type="entry name" value="ATPase_NBD"/>
</dbReference>
<protein>
    <submittedName>
        <fullName evidence="2">tRNA (Adenosine(37)-N6)-threonylcarbamoyltransferase complex dimerization subunit type 1 TsaB</fullName>
    </submittedName>
</protein>
<dbReference type="RefSeq" id="WP_203925299.1">
    <property type="nucleotide sequence ID" value="NZ_BOPH01000001.1"/>
</dbReference>
<feature type="domain" description="Gcp-like" evidence="1">
    <location>
        <begin position="36"/>
        <end position="144"/>
    </location>
</feature>
<gene>
    <name evidence="2" type="ORF">Voc01_002340</name>
</gene>
<name>A0A8J3ZLT3_9ACTN</name>
<dbReference type="InterPro" id="IPR000905">
    <property type="entry name" value="Gcp-like_dom"/>
</dbReference>